<dbReference type="Proteomes" id="UP000003553">
    <property type="component" value="Unassembled WGS sequence"/>
</dbReference>
<name>A7BBH3_9ACTO</name>
<dbReference type="AlphaFoldDB" id="A7BBH3"/>
<sequence>MYVSADGANRDMEFDMTGIPIPLSRVDSLVTYFNNRPEKLTMLASSEGARMACAILTAR</sequence>
<accession>A7BBH3</accession>
<evidence type="ECO:0000313" key="2">
    <source>
        <dbReference type="Proteomes" id="UP000003553"/>
    </source>
</evidence>
<evidence type="ECO:0000313" key="1">
    <source>
        <dbReference type="EMBL" id="EDN80547.1"/>
    </source>
</evidence>
<dbReference type="EMBL" id="AAYI02000004">
    <property type="protein sequence ID" value="EDN80547.1"/>
    <property type="molecule type" value="Genomic_DNA"/>
</dbReference>
<keyword evidence="2" id="KW-1185">Reference proteome</keyword>
<dbReference type="HOGENOM" id="CLU_2949846_0_0_11"/>
<gene>
    <name evidence="1" type="ORF">ACTODO_00994</name>
</gene>
<reference evidence="1" key="1">
    <citation type="submission" date="2007-04" db="EMBL/GenBank/DDBJ databases">
        <authorList>
            <person name="Fulton L."/>
            <person name="Clifton S."/>
            <person name="Fulton B."/>
            <person name="Xu J."/>
            <person name="Minx P."/>
            <person name="Pepin K.H."/>
            <person name="Johnson M."/>
            <person name="Thiruvilangam P."/>
            <person name="Bhonagiri V."/>
            <person name="Nash W.E."/>
            <person name="Mardis E.R."/>
            <person name="Wilson R.K."/>
        </authorList>
    </citation>
    <scope>NUCLEOTIDE SEQUENCE [LARGE SCALE GENOMIC DNA]</scope>
    <source>
        <strain evidence="1">ATCC 17982</strain>
    </source>
</reference>
<protein>
    <submittedName>
        <fullName evidence="1">Uncharacterized protein</fullName>
    </submittedName>
</protein>
<organism evidence="1 2">
    <name type="scientific">Schaalia dentiphila ATCC 17982</name>
    <dbReference type="NCBI Taxonomy" id="411466"/>
    <lineage>
        <taxon>Bacteria</taxon>
        <taxon>Bacillati</taxon>
        <taxon>Actinomycetota</taxon>
        <taxon>Actinomycetes</taxon>
        <taxon>Actinomycetales</taxon>
        <taxon>Actinomycetaceae</taxon>
        <taxon>Schaalia</taxon>
        <taxon>Schaalia dentiphila</taxon>
    </lineage>
</organism>
<proteinExistence type="predicted"/>
<reference evidence="1" key="2">
    <citation type="submission" date="2015-05" db="EMBL/GenBank/DDBJ databases">
        <title>Draft genome sequence of Actinomyces odontolyticus (ATCC 17982).</title>
        <authorList>
            <person name="Sudarsanam P."/>
            <person name="Ley R."/>
            <person name="Guruge J."/>
            <person name="Turnbaugh P.J."/>
            <person name="Mahowald M."/>
            <person name="Liep D."/>
            <person name="Gordon J."/>
        </authorList>
    </citation>
    <scope>NUCLEOTIDE SEQUENCE</scope>
    <source>
        <strain evidence="1">ATCC 17982</strain>
    </source>
</reference>
<comment type="caution">
    <text evidence="1">The sequence shown here is derived from an EMBL/GenBank/DDBJ whole genome shotgun (WGS) entry which is preliminary data.</text>
</comment>